<evidence type="ECO:0000256" key="8">
    <source>
        <dbReference type="SAM" id="MobiDB-lite"/>
    </source>
</evidence>
<keyword evidence="6" id="KW-0677">Repeat</keyword>
<dbReference type="Gene3D" id="1.50.10.20">
    <property type="match status" value="1"/>
</dbReference>
<evidence type="ECO:0000256" key="1">
    <source>
        <dbReference type="ARBA" id="ARBA00001947"/>
    </source>
</evidence>
<dbReference type="InterPro" id="IPR008930">
    <property type="entry name" value="Terpenoid_cyclase/PrenylTrfase"/>
</dbReference>
<dbReference type="VEuPathDB" id="TriTrypDB:ADEAN_000254200"/>
<dbReference type="GO" id="GO:0046872">
    <property type="term" value="F:metal ion binding"/>
    <property type="evidence" value="ECO:0007669"/>
    <property type="project" value="UniProtKB-KW"/>
</dbReference>
<dbReference type="Pfam" id="PF00432">
    <property type="entry name" value="Prenyltrans"/>
    <property type="match status" value="1"/>
</dbReference>
<keyword evidence="4" id="KW-0808">Transferase</keyword>
<evidence type="ECO:0000313" key="10">
    <source>
        <dbReference type="EMBL" id="CAD2215089.1"/>
    </source>
</evidence>
<evidence type="ECO:0000256" key="2">
    <source>
        <dbReference type="ARBA" id="ARBA00010497"/>
    </source>
</evidence>
<evidence type="ECO:0000256" key="7">
    <source>
        <dbReference type="ARBA" id="ARBA00022833"/>
    </source>
</evidence>
<evidence type="ECO:0000313" key="11">
    <source>
        <dbReference type="Proteomes" id="UP000515908"/>
    </source>
</evidence>
<dbReference type="InterPro" id="IPR001330">
    <property type="entry name" value="Prenyltrans"/>
</dbReference>
<keyword evidence="11" id="KW-1185">Reference proteome</keyword>
<dbReference type="PANTHER" id="PTHR11774:SF6">
    <property type="entry name" value="PROTEIN FARNESYLTRANSFERASE SUBUNIT BETA"/>
    <property type="match status" value="1"/>
</dbReference>
<feature type="domain" description="Prenyltransferase alpha-alpha toroid" evidence="9">
    <location>
        <begin position="27"/>
        <end position="93"/>
    </location>
</feature>
<organism evidence="10 11">
    <name type="scientific">Angomonas deanei</name>
    <dbReference type="NCBI Taxonomy" id="59799"/>
    <lineage>
        <taxon>Eukaryota</taxon>
        <taxon>Discoba</taxon>
        <taxon>Euglenozoa</taxon>
        <taxon>Kinetoplastea</taxon>
        <taxon>Metakinetoplastina</taxon>
        <taxon>Trypanosomatida</taxon>
        <taxon>Trypanosomatidae</taxon>
        <taxon>Strigomonadinae</taxon>
        <taxon>Angomonas</taxon>
    </lineage>
</organism>
<keyword evidence="5" id="KW-0479">Metal-binding</keyword>
<evidence type="ECO:0000256" key="4">
    <source>
        <dbReference type="ARBA" id="ARBA00022679"/>
    </source>
</evidence>
<keyword evidence="3" id="KW-0637">Prenyltransferase</keyword>
<dbReference type="EMBL" id="LR877148">
    <property type="protein sequence ID" value="CAD2215089.1"/>
    <property type="molecule type" value="Genomic_DNA"/>
</dbReference>
<dbReference type="Proteomes" id="UP000515908">
    <property type="component" value="Chromosome 04"/>
</dbReference>
<comment type="similarity">
    <text evidence="2">Belongs to the protein prenyltransferase subunit beta family.</text>
</comment>
<dbReference type="GO" id="GO:0004660">
    <property type="term" value="F:protein farnesyltransferase activity"/>
    <property type="evidence" value="ECO:0007669"/>
    <property type="project" value="TreeGrafter"/>
</dbReference>
<sequence length="197" mass="22335">MAQSILSTNRSTASPTNKEDDINGDLYFHQVKLQQYIVQCAQNLEFTPNDKLQMAGGGLRDKPPMSADPYHTCYAMSGFSASQNLHYWNYKRIGNDNHNSNNTNYIYAALQKGYLPKRFTIEETKQYNQAYNQNVKHKHTEANKKMLSDLSVVLPSDGSLQRRDMCLLTSCNPIFNVNRAAIKNALLTFGPKTFLAN</sequence>
<dbReference type="SUPFAM" id="SSF48239">
    <property type="entry name" value="Terpenoid cyclases/Protein prenyltransferases"/>
    <property type="match status" value="1"/>
</dbReference>
<protein>
    <recommendedName>
        <fullName evidence="9">Prenyltransferase alpha-alpha toroid domain-containing protein</fullName>
    </recommendedName>
</protein>
<dbReference type="PANTHER" id="PTHR11774">
    <property type="entry name" value="GERANYLGERANYL TRANSFERASE TYPE BETA SUBUNIT"/>
    <property type="match status" value="1"/>
</dbReference>
<feature type="compositionally biased region" description="Polar residues" evidence="8">
    <location>
        <begin position="1"/>
        <end position="16"/>
    </location>
</feature>
<evidence type="ECO:0000256" key="5">
    <source>
        <dbReference type="ARBA" id="ARBA00022723"/>
    </source>
</evidence>
<dbReference type="AlphaFoldDB" id="A0A7G2C6A4"/>
<keyword evidence="7" id="KW-0862">Zinc</keyword>
<name>A0A7G2C6A4_9TRYP</name>
<accession>A0A7G2C6A4</accession>
<evidence type="ECO:0000256" key="6">
    <source>
        <dbReference type="ARBA" id="ARBA00022737"/>
    </source>
</evidence>
<comment type="cofactor">
    <cofactor evidence="1">
        <name>Zn(2+)</name>
        <dbReference type="ChEBI" id="CHEBI:29105"/>
    </cofactor>
</comment>
<dbReference type="GO" id="GO:0005965">
    <property type="term" value="C:protein farnesyltransferase complex"/>
    <property type="evidence" value="ECO:0007669"/>
    <property type="project" value="TreeGrafter"/>
</dbReference>
<gene>
    <name evidence="10" type="ORF">ADEAN_000254200</name>
</gene>
<dbReference type="InterPro" id="IPR045089">
    <property type="entry name" value="PGGT1B-like"/>
</dbReference>
<proteinExistence type="inferred from homology"/>
<feature type="region of interest" description="Disordered" evidence="8">
    <location>
        <begin position="1"/>
        <end position="21"/>
    </location>
</feature>
<evidence type="ECO:0000256" key="3">
    <source>
        <dbReference type="ARBA" id="ARBA00022602"/>
    </source>
</evidence>
<evidence type="ECO:0000259" key="9">
    <source>
        <dbReference type="Pfam" id="PF00432"/>
    </source>
</evidence>
<reference evidence="10 11" key="1">
    <citation type="submission" date="2020-08" db="EMBL/GenBank/DDBJ databases">
        <authorList>
            <person name="Newling K."/>
            <person name="Davey J."/>
            <person name="Forrester S."/>
        </authorList>
    </citation>
    <scope>NUCLEOTIDE SEQUENCE [LARGE SCALE GENOMIC DNA]</scope>
    <source>
        <strain evidence="11">Crithidia deanei Carvalho (ATCC PRA-265)</strain>
    </source>
</reference>